<dbReference type="GO" id="GO:1990281">
    <property type="term" value="C:efflux pump complex"/>
    <property type="evidence" value="ECO:0007669"/>
    <property type="project" value="TreeGrafter"/>
</dbReference>
<dbReference type="PIRSF" id="PIRSF001892">
    <property type="entry name" value="CyaE"/>
    <property type="match status" value="1"/>
</dbReference>
<evidence type="ECO:0000256" key="1">
    <source>
        <dbReference type="ARBA" id="ARBA00004442"/>
    </source>
</evidence>
<organism evidence="10 11">
    <name type="scientific">Oleiharenicola lentus</name>
    <dbReference type="NCBI Taxonomy" id="2508720"/>
    <lineage>
        <taxon>Bacteria</taxon>
        <taxon>Pseudomonadati</taxon>
        <taxon>Verrucomicrobiota</taxon>
        <taxon>Opitutia</taxon>
        <taxon>Opitutales</taxon>
        <taxon>Opitutaceae</taxon>
        <taxon>Oleiharenicola</taxon>
    </lineage>
</organism>
<evidence type="ECO:0000313" key="10">
    <source>
        <dbReference type="EMBL" id="RXK55537.1"/>
    </source>
</evidence>
<evidence type="ECO:0000256" key="4">
    <source>
        <dbReference type="ARBA" id="ARBA00022452"/>
    </source>
</evidence>
<dbReference type="GO" id="GO:0015288">
    <property type="term" value="F:porin activity"/>
    <property type="evidence" value="ECO:0007669"/>
    <property type="project" value="TreeGrafter"/>
</dbReference>
<protein>
    <submittedName>
        <fullName evidence="10">TolC family protein</fullName>
    </submittedName>
</protein>
<dbReference type="InterPro" id="IPR051906">
    <property type="entry name" value="TolC-like"/>
</dbReference>
<comment type="subcellular location">
    <subcellularLocation>
        <location evidence="1">Cell outer membrane</location>
    </subcellularLocation>
</comment>
<keyword evidence="4" id="KW-1134">Transmembrane beta strand</keyword>
<evidence type="ECO:0000256" key="2">
    <source>
        <dbReference type="ARBA" id="ARBA00007613"/>
    </source>
</evidence>
<dbReference type="InterPro" id="IPR028351">
    <property type="entry name" value="CyaE"/>
</dbReference>
<gene>
    <name evidence="10" type="ORF">ESB00_06500</name>
</gene>
<dbReference type="Pfam" id="PF02321">
    <property type="entry name" value="OEP"/>
    <property type="match status" value="2"/>
</dbReference>
<evidence type="ECO:0000256" key="6">
    <source>
        <dbReference type="ARBA" id="ARBA00023136"/>
    </source>
</evidence>
<evidence type="ECO:0000256" key="5">
    <source>
        <dbReference type="ARBA" id="ARBA00022692"/>
    </source>
</evidence>
<dbReference type="Proteomes" id="UP000290218">
    <property type="component" value="Unassembled WGS sequence"/>
</dbReference>
<dbReference type="EMBL" id="SDHX01000001">
    <property type="protein sequence ID" value="RXK55537.1"/>
    <property type="molecule type" value="Genomic_DNA"/>
</dbReference>
<dbReference type="PANTHER" id="PTHR30026">
    <property type="entry name" value="OUTER MEMBRANE PROTEIN TOLC"/>
    <property type="match status" value="1"/>
</dbReference>
<feature type="chain" id="PRO_5020658739" evidence="9">
    <location>
        <begin position="26"/>
        <end position="455"/>
    </location>
</feature>
<keyword evidence="6" id="KW-0472">Membrane</keyword>
<feature type="signal peptide" evidence="9">
    <location>
        <begin position="1"/>
        <end position="25"/>
    </location>
</feature>
<dbReference type="AlphaFoldDB" id="A0A4Q1C961"/>
<evidence type="ECO:0000256" key="7">
    <source>
        <dbReference type="ARBA" id="ARBA00023237"/>
    </source>
</evidence>
<proteinExistence type="inferred from homology"/>
<reference evidence="10 11" key="1">
    <citation type="submission" date="2019-01" db="EMBL/GenBank/DDBJ databases">
        <title>Lacunisphaera sp. strain TWA-58.</title>
        <authorList>
            <person name="Chen W.-M."/>
        </authorList>
    </citation>
    <scope>NUCLEOTIDE SEQUENCE [LARGE SCALE GENOMIC DNA]</scope>
    <source>
        <strain evidence="10 11">TWA-58</strain>
    </source>
</reference>
<accession>A0A4Q1C961</accession>
<evidence type="ECO:0000313" key="11">
    <source>
        <dbReference type="Proteomes" id="UP000290218"/>
    </source>
</evidence>
<keyword evidence="7" id="KW-0998">Cell outer membrane</keyword>
<keyword evidence="11" id="KW-1185">Reference proteome</keyword>
<evidence type="ECO:0000256" key="9">
    <source>
        <dbReference type="SAM" id="SignalP"/>
    </source>
</evidence>
<dbReference type="GO" id="GO:0015562">
    <property type="term" value="F:efflux transmembrane transporter activity"/>
    <property type="evidence" value="ECO:0007669"/>
    <property type="project" value="InterPro"/>
</dbReference>
<dbReference type="GO" id="GO:0009279">
    <property type="term" value="C:cell outer membrane"/>
    <property type="evidence" value="ECO:0007669"/>
    <property type="project" value="UniProtKB-SubCell"/>
</dbReference>
<dbReference type="InterPro" id="IPR003423">
    <property type="entry name" value="OMP_efflux"/>
</dbReference>
<comment type="caution">
    <text evidence="10">The sequence shown here is derived from an EMBL/GenBank/DDBJ whole genome shotgun (WGS) entry which is preliminary data.</text>
</comment>
<comment type="similarity">
    <text evidence="2">Belongs to the outer membrane factor (OMF) (TC 1.B.17) family.</text>
</comment>
<keyword evidence="5" id="KW-0812">Transmembrane</keyword>
<dbReference type="SUPFAM" id="SSF56954">
    <property type="entry name" value="Outer membrane efflux proteins (OEP)"/>
    <property type="match status" value="1"/>
</dbReference>
<keyword evidence="8" id="KW-0175">Coiled coil</keyword>
<name>A0A4Q1C961_9BACT</name>
<dbReference type="PANTHER" id="PTHR30026:SF20">
    <property type="entry name" value="OUTER MEMBRANE PROTEIN TOLC"/>
    <property type="match status" value="1"/>
</dbReference>
<sequence length="455" mass="49848">MNPFMRPSKLLLVVASLLVSLPAVAQLNDGKPDPDFTVPERLDLNYALAYALDNNFAIRQAKERIRQQEGIVLDVRSNQLPGVTASAGVQRNSDDVSSNGRNEAWSVDITARQVIYAGGSVTASIKGQQLALDAAVLSLRAVINDALLGVRTQFYTVLLNRERIKVQEQNIELLQRQLQDVKNRYEAGTVSNFEVLRAEVALANAQPALIIARNDYRIAIEELRQAMGYVAASDNNVTKVPDFLGTLDFNPSSFELRSALVTAREQRPDLKRLAKLTDASEQNVTASRAGRLPNVSAFGSYDWRQAPLASNRSSLDGWTVGVQSSWDIFDGRSTAGRVAQARSILEQNRLALAEAQLGVEVEVRRAISSLQESTELAEASKKVVEQAEEAVRLANARYSAGTATQLDVLTSQVDLTTARLNQLQAYYRYNIAVASVRNAMGLSDESLPAGELKYP</sequence>
<keyword evidence="9" id="KW-0732">Signal</keyword>
<dbReference type="OrthoDB" id="180435at2"/>
<evidence type="ECO:0000256" key="3">
    <source>
        <dbReference type="ARBA" id="ARBA00022448"/>
    </source>
</evidence>
<keyword evidence="3" id="KW-0813">Transport</keyword>
<dbReference type="Gene3D" id="1.20.1600.10">
    <property type="entry name" value="Outer membrane efflux proteins (OEP)"/>
    <property type="match status" value="1"/>
</dbReference>
<feature type="coiled-coil region" evidence="8">
    <location>
        <begin position="370"/>
        <end position="397"/>
    </location>
</feature>
<evidence type="ECO:0000256" key="8">
    <source>
        <dbReference type="SAM" id="Coils"/>
    </source>
</evidence>